<protein>
    <submittedName>
        <fullName evidence="3">Uncharacterized protein</fullName>
    </submittedName>
</protein>
<evidence type="ECO:0000256" key="2">
    <source>
        <dbReference type="SAM" id="Phobius"/>
    </source>
</evidence>
<accession>S9TKA4</accession>
<feature type="transmembrane region" description="Helical" evidence="2">
    <location>
        <begin position="42"/>
        <end position="64"/>
    </location>
</feature>
<keyword evidence="4" id="KW-1185">Reference proteome</keyword>
<feature type="compositionally biased region" description="Basic and acidic residues" evidence="1">
    <location>
        <begin position="129"/>
        <end position="139"/>
    </location>
</feature>
<dbReference type="EMBL" id="ATMH01010569">
    <property type="protein sequence ID" value="EPY17269.1"/>
    <property type="molecule type" value="Genomic_DNA"/>
</dbReference>
<dbReference type="AlphaFoldDB" id="S9TKA4"/>
<reference evidence="3 4" key="1">
    <citation type="journal article" date="2013" name="PLoS ONE">
        <title>Predicting the Proteins of Angomonas deanei, Strigomonas culicis and Their Respective Endosymbionts Reveals New Aspects of the Trypanosomatidae Family.</title>
        <authorList>
            <person name="Motta M.C."/>
            <person name="Martins A.C."/>
            <person name="de Souza S.S."/>
            <person name="Catta-Preta C.M."/>
            <person name="Silva R."/>
            <person name="Klein C.C."/>
            <person name="de Almeida L.G."/>
            <person name="de Lima Cunha O."/>
            <person name="Ciapina L.P."/>
            <person name="Brocchi M."/>
            <person name="Colabardini A.C."/>
            <person name="de Araujo Lima B."/>
            <person name="Machado C.R."/>
            <person name="de Almeida Soares C.M."/>
            <person name="Probst C.M."/>
            <person name="de Menezes C.B."/>
            <person name="Thompson C.E."/>
            <person name="Bartholomeu D.C."/>
            <person name="Gradia D.F."/>
            <person name="Pavoni D.P."/>
            <person name="Grisard E.C."/>
            <person name="Fantinatti-Garboggini F."/>
            <person name="Marchini F.K."/>
            <person name="Rodrigues-Luiz G.F."/>
            <person name="Wagner G."/>
            <person name="Goldman G.H."/>
            <person name="Fietto J.L."/>
            <person name="Elias M.C."/>
            <person name="Goldman M.H."/>
            <person name="Sagot M.F."/>
            <person name="Pereira M."/>
            <person name="Stoco P.H."/>
            <person name="de Mendonca-Neto R.P."/>
            <person name="Teixeira S.M."/>
            <person name="Maciel T.E."/>
            <person name="de Oliveira Mendes T.A."/>
            <person name="Urmenyi T.P."/>
            <person name="de Souza W."/>
            <person name="Schenkman S."/>
            <person name="de Vasconcelos A.T."/>
        </authorList>
    </citation>
    <scope>NUCLEOTIDE SEQUENCE [LARGE SCALE GENOMIC DNA]</scope>
</reference>
<dbReference type="Proteomes" id="UP000015354">
    <property type="component" value="Unassembled WGS sequence"/>
</dbReference>
<comment type="caution">
    <text evidence="3">The sequence shown here is derived from an EMBL/GenBank/DDBJ whole genome shotgun (WGS) entry which is preliminary data.</text>
</comment>
<dbReference type="OrthoDB" id="271179at2759"/>
<evidence type="ECO:0000256" key="1">
    <source>
        <dbReference type="SAM" id="MobiDB-lite"/>
    </source>
</evidence>
<name>S9TKA4_9TRYP</name>
<gene>
    <name evidence="3" type="ORF">STCU_10717</name>
</gene>
<organism evidence="3 4">
    <name type="scientific">Strigomonas culicis</name>
    <dbReference type="NCBI Taxonomy" id="28005"/>
    <lineage>
        <taxon>Eukaryota</taxon>
        <taxon>Discoba</taxon>
        <taxon>Euglenozoa</taxon>
        <taxon>Kinetoplastea</taxon>
        <taxon>Metakinetoplastina</taxon>
        <taxon>Trypanosomatida</taxon>
        <taxon>Trypanosomatidae</taxon>
        <taxon>Strigomonadinae</taxon>
        <taxon>Strigomonas</taxon>
    </lineage>
</organism>
<keyword evidence="2" id="KW-0472">Membrane</keyword>
<feature type="transmembrane region" description="Helical" evidence="2">
    <location>
        <begin position="76"/>
        <end position="94"/>
    </location>
</feature>
<feature type="compositionally biased region" description="Acidic residues" evidence="1">
    <location>
        <begin position="119"/>
        <end position="128"/>
    </location>
</feature>
<proteinExistence type="predicted"/>
<keyword evidence="2" id="KW-1133">Transmembrane helix</keyword>
<keyword evidence="2" id="KW-0812">Transmembrane</keyword>
<evidence type="ECO:0000313" key="4">
    <source>
        <dbReference type="Proteomes" id="UP000015354"/>
    </source>
</evidence>
<evidence type="ECO:0000313" key="3">
    <source>
        <dbReference type="EMBL" id="EPY17269.1"/>
    </source>
</evidence>
<feature type="region of interest" description="Disordered" evidence="1">
    <location>
        <begin position="115"/>
        <end position="139"/>
    </location>
</feature>
<sequence length="139" mass="15660">MLTSAAMAPVHFLHASQSAETRQNLHRQHIPIVTAMVLFRKLAHTLVLYFIIGVSFGSGWLFHTYFSPRISVLPGIFWRGASGGVCCIVLGMMMDLKTSMYECILRLFALADRPKGADERDDDDDDAKEETVHRSLFED</sequence>